<dbReference type="Proteomes" id="UP000789366">
    <property type="component" value="Unassembled WGS sequence"/>
</dbReference>
<proteinExistence type="predicted"/>
<evidence type="ECO:0000313" key="2">
    <source>
        <dbReference type="Proteomes" id="UP000789366"/>
    </source>
</evidence>
<dbReference type="EMBL" id="CAJVPW010042578">
    <property type="protein sequence ID" value="CAG8750472.1"/>
    <property type="molecule type" value="Genomic_DNA"/>
</dbReference>
<reference evidence="1" key="1">
    <citation type="submission" date="2021-06" db="EMBL/GenBank/DDBJ databases">
        <authorList>
            <person name="Kallberg Y."/>
            <person name="Tangrot J."/>
            <person name="Rosling A."/>
        </authorList>
    </citation>
    <scope>NUCLEOTIDE SEQUENCE</scope>
    <source>
        <strain evidence="1">28 12/20/2015</strain>
    </source>
</reference>
<keyword evidence="2" id="KW-1185">Reference proteome</keyword>
<protein>
    <submittedName>
        <fullName evidence="1">1921_t:CDS:1</fullName>
    </submittedName>
</protein>
<name>A0ACA9QMC4_9GLOM</name>
<evidence type="ECO:0000313" key="1">
    <source>
        <dbReference type="EMBL" id="CAG8750472.1"/>
    </source>
</evidence>
<feature type="non-terminal residue" evidence="1">
    <location>
        <position position="1"/>
    </location>
</feature>
<organism evidence="1 2">
    <name type="scientific">Cetraspora pellucida</name>
    <dbReference type="NCBI Taxonomy" id="1433469"/>
    <lineage>
        <taxon>Eukaryota</taxon>
        <taxon>Fungi</taxon>
        <taxon>Fungi incertae sedis</taxon>
        <taxon>Mucoromycota</taxon>
        <taxon>Glomeromycotina</taxon>
        <taxon>Glomeromycetes</taxon>
        <taxon>Diversisporales</taxon>
        <taxon>Gigasporaceae</taxon>
        <taxon>Cetraspora</taxon>
    </lineage>
</organism>
<comment type="caution">
    <text evidence="1">The sequence shown here is derived from an EMBL/GenBank/DDBJ whole genome shotgun (WGS) entry which is preliminary data.</text>
</comment>
<gene>
    <name evidence="1" type="ORF">SPELUC_LOCUS14439</name>
</gene>
<sequence>HNKPHPHIKCKYCPKIFERGIATRMQAHLNNTCLGASENAKSNSKQKNLQPNISIPYISTSSHIPK</sequence>
<accession>A0ACA9QMC4</accession>